<dbReference type="RefSeq" id="XP_022138619.1">
    <property type="nucleotide sequence ID" value="XM_022282927.1"/>
</dbReference>
<dbReference type="AlphaFoldDB" id="A0A6J1CAL5"/>
<feature type="transmembrane region" description="Helical" evidence="8">
    <location>
        <begin position="115"/>
        <end position="139"/>
    </location>
</feature>
<dbReference type="InterPro" id="IPR006702">
    <property type="entry name" value="CASP_dom"/>
</dbReference>
<feature type="transmembrane region" description="Helical" evidence="8">
    <location>
        <begin position="167"/>
        <end position="190"/>
    </location>
</feature>
<dbReference type="KEGG" id="mcha:111009734"/>
<protein>
    <recommendedName>
        <fullName evidence="8">CASP-like protein</fullName>
    </recommendedName>
</protein>
<evidence type="ECO:0000256" key="8">
    <source>
        <dbReference type="RuleBase" id="RU361233"/>
    </source>
</evidence>
<accession>A0A6J1CAL5</accession>
<organism evidence="10 11">
    <name type="scientific">Momordica charantia</name>
    <name type="common">Bitter gourd</name>
    <name type="synonym">Balsam pear</name>
    <dbReference type="NCBI Taxonomy" id="3673"/>
    <lineage>
        <taxon>Eukaryota</taxon>
        <taxon>Viridiplantae</taxon>
        <taxon>Streptophyta</taxon>
        <taxon>Embryophyta</taxon>
        <taxon>Tracheophyta</taxon>
        <taxon>Spermatophyta</taxon>
        <taxon>Magnoliopsida</taxon>
        <taxon>eudicotyledons</taxon>
        <taxon>Gunneridae</taxon>
        <taxon>Pentapetalae</taxon>
        <taxon>rosids</taxon>
        <taxon>fabids</taxon>
        <taxon>Cucurbitales</taxon>
        <taxon>Cucurbitaceae</taxon>
        <taxon>Momordiceae</taxon>
        <taxon>Momordica</taxon>
    </lineage>
</organism>
<keyword evidence="6 8" id="KW-1133">Transmembrane helix</keyword>
<evidence type="ECO:0000256" key="4">
    <source>
        <dbReference type="ARBA" id="ARBA00022475"/>
    </source>
</evidence>
<keyword evidence="10" id="KW-1185">Reference proteome</keyword>
<feature type="transmembrane region" description="Helical" evidence="8">
    <location>
        <begin position="29"/>
        <end position="48"/>
    </location>
</feature>
<dbReference type="PANTHER" id="PTHR36488:SF8">
    <property type="entry name" value="CASP-LIKE PROTEIN 1U1"/>
    <property type="match status" value="1"/>
</dbReference>
<evidence type="ECO:0000313" key="10">
    <source>
        <dbReference type="Proteomes" id="UP000504603"/>
    </source>
</evidence>
<comment type="subcellular location">
    <subcellularLocation>
        <location evidence="1 8">Cell membrane</location>
        <topology evidence="1 8">Multi-pass membrane protein</topology>
    </subcellularLocation>
</comment>
<feature type="transmembrane region" description="Helical" evidence="8">
    <location>
        <begin position="55"/>
        <end position="74"/>
    </location>
</feature>
<sequence length="193" mass="20389">MDGQMKPPGFHGAESRRTMAPAPARFYDLILRLVALLLTLAAAVVIGADKQTKTVPLQLAAALPPLYVPVTARWHYLSALVYFVVANAIGCSYAALSLLLSAVNKGRSRSLRSAIIVMDILTVALLFSGVGAAAAVGVIGRNGNSHLKWNKICNVFGRFCGQGAASLLLSLLGATSFLSLVVLAALRLLIEFK</sequence>
<evidence type="ECO:0000256" key="1">
    <source>
        <dbReference type="ARBA" id="ARBA00004651"/>
    </source>
</evidence>
<evidence type="ECO:0000256" key="5">
    <source>
        <dbReference type="ARBA" id="ARBA00022692"/>
    </source>
</evidence>
<dbReference type="GeneID" id="111009734"/>
<comment type="subunit">
    <text evidence="3 8">Homodimer and heterodimers.</text>
</comment>
<dbReference type="NCBIfam" id="TIGR01569">
    <property type="entry name" value="A_tha_TIGR01569"/>
    <property type="match status" value="1"/>
</dbReference>
<comment type="similarity">
    <text evidence="2 8">Belongs to the Casparian strip membrane proteins (CASP) family.</text>
</comment>
<comment type="caution">
    <text evidence="8">Lacks conserved residue(s) required for the propagation of feature annotation.</text>
</comment>
<reference evidence="11" key="1">
    <citation type="submission" date="2025-08" db="UniProtKB">
        <authorList>
            <consortium name="RefSeq"/>
        </authorList>
    </citation>
    <scope>IDENTIFICATION</scope>
    <source>
        <strain evidence="11">OHB3-1</strain>
    </source>
</reference>
<evidence type="ECO:0000256" key="6">
    <source>
        <dbReference type="ARBA" id="ARBA00022989"/>
    </source>
</evidence>
<name>A0A6J1CAL5_MOMCH</name>
<dbReference type="Proteomes" id="UP000504603">
    <property type="component" value="Unplaced"/>
</dbReference>
<evidence type="ECO:0000259" key="9">
    <source>
        <dbReference type="Pfam" id="PF04535"/>
    </source>
</evidence>
<gene>
    <name evidence="11" type="primary">LOC111009734</name>
</gene>
<keyword evidence="5 8" id="KW-0812">Transmembrane</keyword>
<proteinExistence type="inferred from homology"/>
<dbReference type="InterPro" id="IPR044173">
    <property type="entry name" value="CASPL"/>
</dbReference>
<keyword evidence="7 8" id="KW-0472">Membrane</keyword>
<evidence type="ECO:0000256" key="2">
    <source>
        <dbReference type="ARBA" id="ARBA00007651"/>
    </source>
</evidence>
<evidence type="ECO:0000256" key="7">
    <source>
        <dbReference type="ARBA" id="ARBA00023136"/>
    </source>
</evidence>
<evidence type="ECO:0000256" key="3">
    <source>
        <dbReference type="ARBA" id="ARBA00011489"/>
    </source>
</evidence>
<evidence type="ECO:0000313" key="11">
    <source>
        <dbReference type="RefSeq" id="XP_022138619.1"/>
    </source>
</evidence>
<dbReference type="GO" id="GO:0005886">
    <property type="term" value="C:plasma membrane"/>
    <property type="evidence" value="ECO:0007669"/>
    <property type="project" value="UniProtKB-SubCell"/>
</dbReference>
<keyword evidence="4 8" id="KW-1003">Cell membrane</keyword>
<dbReference type="PANTHER" id="PTHR36488">
    <property type="entry name" value="CASP-LIKE PROTEIN 1U1"/>
    <property type="match status" value="1"/>
</dbReference>
<feature type="transmembrane region" description="Helical" evidence="8">
    <location>
        <begin position="80"/>
        <end position="103"/>
    </location>
</feature>
<dbReference type="InterPro" id="IPR006459">
    <property type="entry name" value="CASP/CASPL"/>
</dbReference>
<feature type="domain" description="Casparian strip membrane protein" evidence="9">
    <location>
        <begin position="24"/>
        <end position="174"/>
    </location>
</feature>
<dbReference type="Pfam" id="PF04535">
    <property type="entry name" value="CASP_dom"/>
    <property type="match status" value="1"/>
</dbReference>